<dbReference type="RefSeq" id="WP_315604953.1">
    <property type="nucleotide sequence ID" value="NZ_CP130318.1"/>
</dbReference>
<proteinExistence type="predicted"/>
<keyword evidence="2" id="KW-1185">Reference proteome</keyword>
<evidence type="ECO:0000313" key="2">
    <source>
        <dbReference type="Proteomes" id="UP001305702"/>
    </source>
</evidence>
<dbReference type="EMBL" id="CP130318">
    <property type="protein sequence ID" value="WNQ11177.1"/>
    <property type="molecule type" value="Genomic_DNA"/>
</dbReference>
<gene>
    <name evidence="1" type="ORF">MJA45_26850</name>
</gene>
<dbReference type="AlphaFoldDB" id="A0AA96LGQ2"/>
<dbReference type="KEGG" id="paun:MJA45_26850"/>
<protein>
    <recommendedName>
        <fullName evidence="3">Sin domain-containing protein</fullName>
    </recommendedName>
</protein>
<dbReference type="Proteomes" id="UP001305702">
    <property type="component" value="Chromosome"/>
</dbReference>
<evidence type="ECO:0000313" key="1">
    <source>
        <dbReference type="EMBL" id="WNQ11177.1"/>
    </source>
</evidence>
<accession>A0AA96LGQ2</accession>
<evidence type="ECO:0008006" key="3">
    <source>
        <dbReference type="Google" id="ProtNLM"/>
    </source>
</evidence>
<sequence length="54" mass="6451">MYVASGAAGIVRQRRRSRFRTERVRELLEEAEKLGMTIDEVWEDIQREKRSGER</sequence>
<organism evidence="1 2">
    <name type="scientific">Paenibacillus aurantius</name>
    <dbReference type="NCBI Taxonomy" id="2918900"/>
    <lineage>
        <taxon>Bacteria</taxon>
        <taxon>Bacillati</taxon>
        <taxon>Bacillota</taxon>
        <taxon>Bacilli</taxon>
        <taxon>Bacillales</taxon>
        <taxon>Paenibacillaceae</taxon>
        <taxon>Paenibacillus</taxon>
    </lineage>
</organism>
<name>A0AA96LGQ2_9BACL</name>
<reference evidence="1 2" key="1">
    <citation type="submission" date="2022-02" db="EMBL/GenBank/DDBJ databases">
        <title>Paenibacillus sp. MBLB1776 Whole Genome Shotgun Sequencing.</title>
        <authorList>
            <person name="Hwang C.Y."/>
            <person name="Cho E.-S."/>
            <person name="Seo M.-J."/>
        </authorList>
    </citation>
    <scope>NUCLEOTIDE SEQUENCE [LARGE SCALE GENOMIC DNA]</scope>
    <source>
        <strain evidence="1 2">MBLB1776</strain>
    </source>
</reference>